<organism evidence="1 2">
    <name type="scientific">Paramarasmius palmivorus</name>
    <dbReference type="NCBI Taxonomy" id="297713"/>
    <lineage>
        <taxon>Eukaryota</taxon>
        <taxon>Fungi</taxon>
        <taxon>Dikarya</taxon>
        <taxon>Basidiomycota</taxon>
        <taxon>Agaricomycotina</taxon>
        <taxon>Agaricomycetes</taxon>
        <taxon>Agaricomycetidae</taxon>
        <taxon>Agaricales</taxon>
        <taxon>Marasmiineae</taxon>
        <taxon>Marasmiaceae</taxon>
        <taxon>Paramarasmius</taxon>
    </lineage>
</organism>
<evidence type="ECO:0008006" key="3">
    <source>
        <dbReference type="Google" id="ProtNLM"/>
    </source>
</evidence>
<accession>A0AAW0D3V6</accession>
<evidence type="ECO:0000313" key="2">
    <source>
        <dbReference type="Proteomes" id="UP001383192"/>
    </source>
</evidence>
<dbReference type="AlphaFoldDB" id="A0AAW0D3V6"/>
<comment type="caution">
    <text evidence="1">The sequence shown here is derived from an EMBL/GenBank/DDBJ whole genome shotgun (WGS) entry which is preliminary data.</text>
</comment>
<dbReference type="EMBL" id="JAYKXP010000025">
    <property type="protein sequence ID" value="KAK7045483.1"/>
    <property type="molecule type" value="Genomic_DNA"/>
</dbReference>
<keyword evidence="2" id="KW-1185">Reference proteome</keyword>
<proteinExistence type="predicted"/>
<dbReference type="Proteomes" id="UP001383192">
    <property type="component" value="Unassembled WGS sequence"/>
</dbReference>
<reference evidence="1 2" key="1">
    <citation type="submission" date="2024-01" db="EMBL/GenBank/DDBJ databases">
        <title>A draft genome for a cacao thread blight-causing isolate of Paramarasmius palmivorus.</title>
        <authorList>
            <person name="Baruah I.K."/>
            <person name="Bukari Y."/>
            <person name="Amoako-Attah I."/>
            <person name="Meinhardt L.W."/>
            <person name="Bailey B.A."/>
            <person name="Cohen S.P."/>
        </authorList>
    </citation>
    <scope>NUCLEOTIDE SEQUENCE [LARGE SCALE GENOMIC DNA]</scope>
    <source>
        <strain evidence="1 2">GH-12</strain>
    </source>
</reference>
<protein>
    <recommendedName>
        <fullName evidence="3">F-box domain-containing protein</fullName>
    </recommendedName>
</protein>
<name>A0AAW0D3V6_9AGAR</name>
<sequence>MAKIDILPPEILIYIIEVVHKGKGDLKSLRLVNHSFASLVAPLLFSAIRCETTTPYGYDPGCFELLAAISRPASTVAPHVQVLNVRTEDELFSRHHFVSGRPRTIKSQAEEESEHWASKVQSLYNEHLATAISSLKNLTSLTVSRIPHSLSSASLWRALTNADVRLLAVDVSGDINTECLTYLSSYTGLEILKLKSEVRMWCCPSFEVTDREDAALSVAFIKDVLPRHAESLLELSITALEEGPWALGLDNLDAYVRCIKLHTLDVNVNSTGLSGILVGAIHSPLFLHLTHSSFEQTRYLNIAQTLVHLRFLNLSPARSRAHRGLANQRTRVVGGANDNPELRHFALTRKMICDEVKGWRPSYGDDVMKHGRNIGLEIIVEPTKFAWSNGDGCYSDLTMARRSRRR</sequence>
<evidence type="ECO:0000313" key="1">
    <source>
        <dbReference type="EMBL" id="KAK7045483.1"/>
    </source>
</evidence>
<gene>
    <name evidence="1" type="ORF">VNI00_007736</name>
</gene>